<dbReference type="Proteomes" id="UP001383192">
    <property type="component" value="Unassembled WGS sequence"/>
</dbReference>
<dbReference type="GO" id="GO:0016705">
    <property type="term" value="F:oxidoreductase activity, acting on paired donors, with incorporation or reduction of molecular oxygen"/>
    <property type="evidence" value="ECO:0007669"/>
    <property type="project" value="InterPro"/>
</dbReference>
<keyword evidence="6 7" id="KW-0349">Heme</keyword>
<dbReference type="InterPro" id="IPR036396">
    <property type="entry name" value="Cyt_P450_sf"/>
</dbReference>
<dbReference type="GO" id="GO:0004497">
    <property type="term" value="F:monooxygenase activity"/>
    <property type="evidence" value="ECO:0007669"/>
    <property type="project" value="UniProtKB-KW"/>
</dbReference>
<dbReference type="GO" id="GO:0020037">
    <property type="term" value="F:heme binding"/>
    <property type="evidence" value="ECO:0007669"/>
    <property type="project" value="InterPro"/>
</dbReference>
<keyword evidence="9" id="KW-1185">Reference proteome</keyword>
<organism evidence="8 9">
    <name type="scientific">Paramarasmius palmivorus</name>
    <dbReference type="NCBI Taxonomy" id="297713"/>
    <lineage>
        <taxon>Eukaryota</taxon>
        <taxon>Fungi</taxon>
        <taxon>Dikarya</taxon>
        <taxon>Basidiomycota</taxon>
        <taxon>Agaricomycotina</taxon>
        <taxon>Agaricomycetes</taxon>
        <taxon>Agaricomycetidae</taxon>
        <taxon>Agaricales</taxon>
        <taxon>Marasmiineae</taxon>
        <taxon>Marasmiaceae</taxon>
        <taxon>Paramarasmius</taxon>
    </lineage>
</organism>
<keyword evidence="4 7" id="KW-0560">Oxidoreductase</keyword>
<feature type="binding site" description="axial binding residue" evidence="6">
    <location>
        <position position="332"/>
    </location>
    <ligand>
        <name>heme</name>
        <dbReference type="ChEBI" id="CHEBI:30413"/>
    </ligand>
    <ligandPart>
        <name>Fe</name>
        <dbReference type="ChEBI" id="CHEBI:18248"/>
    </ligandPart>
</feature>
<dbReference type="SUPFAM" id="SSF48264">
    <property type="entry name" value="Cytochrome P450"/>
    <property type="match status" value="1"/>
</dbReference>
<dbReference type="Gene3D" id="1.10.630.10">
    <property type="entry name" value="Cytochrome P450"/>
    <property type="match status" value="1"/>
</dbReference>
<dbReference type="InterPro" id="IPR017972">
    <property type="entry name" value="Cyt_P450_CS"/>
</dbReference>
<dbReference type="PANTHER" id="PTHR46206">
    <property type="entry name" value="CYTOCHROME P450"/>
    <property type="match status" value="1"/>
</dbReference>
<dbReference type="AlphaFoldDB" id="A0AAW0E487"/>
<dbReference type="PROSITE" id="PS00086">
    <property type="entry name" value="CYTOCHROME_P450"/>
    <property type="match status" value="1"/>
</dbReference>
<evidence type="ECO:0000256" key="5">
    <source>
        <dbReference type="ARBA" id="ARBA00023004"/>
    </source>
</evidence>
<evidence type="ECO:0000256" key="3">
    <source>
        <dbReference type="ARBA" id="ARBA00022723"/>
    </source>
</evidence>
<evidence type="ECO:0000256" key="7">
    <source>
        <dbReference type="RuleBase" id="RU000461"/>
    </source>
</evidence>
<protein>
    <recommendedName>
        <fullName evidence="10">Cytochrome P450</fullName>
    </recommendedName>
</protein>
<dbReference type="PRINTS" id="PR00465">
    <property type="entry name" value="EP450IV"/>
</dbReference>
<evidence type="ECO:0008006" key="10">
    <source>
        <dbReference type="Google" id="ProtNLM"/>
    </source>
</evidence>
<evidence type="ECO:0000313" key="9">
    <source>
        <dbReference type="Proteomes" id="UP001383192"/>
    </source>
</evidence>
<sequence length="389" mass="44274">MHMGRVFGKSLIDDPYHIHVIQTTLTRSIGSKVPEVYDEIVAAFEDLLPPTADWVKVPTLHKVLNIVVRASNRLFVGLPLCRNEEWKALNIHLTTQVFKGALITNLAPKFIQPLVHWYFNPRSKAFATASKLLRPMIIDRLEKLDSNDEDWESPDDLLAWLIKATDGKRERLNPDDLIFRMLSLNMAAIHTTAFTHALFHLASRPALVKLLRNEMEEAISNEGWTKAAMGKTKMLDSFLKESQRMSSSSAVSVQRVPLRDFTFSNGLVVPAGTLILTSLRATHFDEAYYPNPTEFDAFRSFKKRETENESLKHQMVTPDVGYLAFGTGKHACPGRFFAVNELKLLVTHTLLHYDIRFDDGEEKPHQPVMFGGRVSLDAKTQVMFRKRVM</sequence>
<comment type="cofactor">
    <cofactor evidence="1 6">
        <name>heme</name>
        <dbReference type="ChEBI" id="CHEBI:30413"/>
    </cofactor>
</comment>
<dbReference type="Pfam" id="PF00067">
    <property type="entry name" value="p450"/>
    <property type="match status" value="1"/>
</dbReference>
<dbReference type="InterPro" id="IPR002403">
    <property type="entry name" value="Cyt_P450_E_grp-IV"/>
</dbReference>
<keyword evidence="5 6" id="KW-0408">Iron</keyword>
<dbReference type="GO" id="GO:0005506">
    <property type="term" value="F:iron ion binding"/>
    <property type="evidence" value="ECO:0007669"/>
    <property type="project" value="InterPro"/>
</dbReference>
<dbReference type="InterPro" id="IPR001128">
    <property type="entry name" value="Cyt_P450"/>
</dbReference>
<evidence type="ECO:0000256" key="2">
    <source>
        <dbReference type="ARBA" id="ARBA00010617"/>
    </source>
</evidence>
<name>A0AAW0E487_9AGAR</name>
<evidence type="ECO:0000256" key="4">
    <source>
        <dbReference type="ARBA" id="ARBA00023002"/>
    </source>
</evidence>
<comment type="caution">
    <text evidence="8">The sequence shown here is derived from an EMBL/GenBank/DDBJ whole genome shotgun (WGS) entry which is preliminary data.</text>
</comment>
<accession>A0AAW0E487</accession>
<keyword evidence="7" id="KW-0503">Monooxygenase</keyword>
<evidence type="ECO:0000256" key="1">
    <source>
        <dbReference type="ARBA" id="ARBA00001971"/>
    </source>
</evidence>
<gene>
    <name evidence="8" type="ORF">VNI00_002275</name>
</gene>
<dbReference type="EMBL" id="JAYKXP010000005">
    <property type="protein sequence ID" value="KAK7058639.1"/>
    <property type="molecule type" value="Genomic_DNA"/>
</dbReference>
<proteinExistence type="inferred from homology"/>
<evidence type="ECO:0000313" key="8">
    <source>
        <dbReference type="EMBL" id="KAK7058639.1"/>
    </source>
</evidence>
<evidence type="ECO:0000256" key="6">
    <source>
        <dbReference type="PIRSR" id="PIRSR602403-1"/>
    </source>
</evidence>
<keyword evidence="3 6" id="KW-0479">Metal-binding</keyword>
<dbReference type="CDD" id="cd11041">
    <property type="entry name" value="CYP503A1-like"/>
    <property type="match status" value="1"/>
</dbReference>
<comment type="similarity">
    <text evidence="2 7">Belongs to the cytochrome P450 family.</text>
</comment>
<reference evidence="8 9" key="1">
    <citation type="submission" date="2024-01" db="EMBL/GenBank/DDBJ databases">
        <title>A draft genome for a cacao thread blight-causing isolate of Paramarasmius palmivorus.</title>
        <authorList>
            <person name="Baruah I.K."/>
            <person name="Bukari Y."/>
            <person name="Amoako-Attah I."/>
            <person name="Meinhardt L.W."/>
            <person name="Bailey B.A."/>
            <person name="Cohen S.P."/>
        </authorList>
    </citation>
    <scope>NUCLEOTIDE SEQUENCE [LARGE SCALE GENOMIC DNA]</scope>
    <source>
        <strain evidence="8 9">GH-12</strain>
    </source>
</reference>